<keyword evidence="4" id="KW-1185">Reference proteome</keyword>
<dbReference type="GO" id="GO:0003824">
    <property type="term" value="F:catalytic activity"/>
    <property type="evidence" value="ECO:0007669"/>
    <property type="project" value="InterPro"/>
</dbReference>
<accession>A0A0R3LN58</accession>
<protein>
    <recommendedName>
        <fullName evidence="2">Hydantoinase B/oxoprolinase domain-containing protein</fullName>
    </recommendedName>
</protein>
<gene>
    <name evidence="3" type="ORF">CP49_09600</name>
</gene>
<evidence type="ECO:0000313" key="4">
    <source>
        <dbReference type="Proteomes" id="UP000051913"/>
    </source>
</evidence>
<evidence type="ECO:0000259" key="2">
    <source>
        <dbReference type="Pfam" id="PF02538"/>
    </source>
</evidence>
<dbReference type="OrthoDB" id="9761586at2"/>
<dbReference type="Proteomes" id="UP000051913">
    <property type="component" value="Unassembled WGS sequence"/>
</dbReference>
<name>A0A0R3LN58_9BRAD</name>
<dbReference type="STRING" id="1518501.CQ10_05825"/>
<feature type="domain" description="Hydantoinase B/oxoprolinase" evidence="2">
    <location>
        <begin position="33"/>
        <end position="112"/>
    </location>
</feature>
<evidence type="ECO:0000313" key="3">
    <source>
        <dbReference type="EMBL" id="KRR09224.1"/>
    </source>
</evidence>
<organism evidence="3 4">
    <name type="scientific">Bradyrhizobium valentinum</name>
    <dbReference type="NCBI Taxonomy" id="1518501"/>
    <lineage>
        <taxon>Bacteria</taxon>
        <taxon>Pseudomonadati</taxon>
        <taxon>Pseudomonadota</taxon>
        <taxon>Alphaproteobacteria</taxon>
        <taxon>Hyphomicrobiales</taxon>
        <taxon>Nitrobacteraceae</taxon>
        <taxon>Bradyrhizobium</taxon>
    </lineage>
</organism>
<reference evidence="3 4" key="1">
    <citation type="submission" date="2014-03" db="EMBL/GenBank/DDBJ databases">
        <title>Bradyrhizobium valentinum sp. nov., isolated from effective nodules of Lupinus mariae-josephae, a lupine endemic of basic-lime soils in Eastern Spain.</title>
        <authorList>
            <person name="Duran D."/>
            <person name="Rey L."/>
            <person name="Navarro A."/>
            <person name="Busquets A."/>
            <person name="Imperial J."/>
            <person name="Ruiz-Argueso T."/>
        </authorList>
    </citation>
    <scope>NUCLEOTIDE SEQUENCE [LARGE SCALE GENOMIC DNA]</scope>
    <source>
        <strain evidence="3 4">LmjM3</strain>
    </source>
</reference>
<sequence length="121" mass="12745">MKLVTAGAINELLIEIIKNNVRIPEQVLGDLWEGKTRGGDGQVFEIDLLADEPVTMSFMADRLRTPAPGMHGGEPGATGHVLLDGVPIDPRETVVAAPRSRLTLETPGGGGFALFAATGSR</sequence>
<dbReference type="Pfam" id="PF02538">
    <property type="entry name" value="Hydantoinase_B"/>
    <property type="match status" value="1"/>
</dbReference>
<dbReference type="EMBL" id="LLXX01000067">
    <property type="protein sequence ID" value="KRR09224.1"/>
    <property type="molecule type" value="Genomic_DNA"/>
</dbReference>
<feature type="region of interest" description="Disordered" evidence="1">
    <location>
        <begin position="63"/>
        <end position="83"/>
    </location>
</feature>
<dbReference type="InterPro" id="IPR003692">
    <property type="entry name" value="Hydantoinase_B"/>
</dbReference>
<comment type="caution">
    <text evidence="3">The sequence shown here is derived from an EMBL/GenBank/DDBJ whole genome shotgun (WGS) entry which is preliminary data.</text>
</comment>
<proteinExistence type="predicted"/>
<dbReference type="AlphaFoldDB" id="A0A0R3LN58"/>
<evidence type="ECO:0000256" key="1">
    <source>
        <dbReference type="SAM" id="MobiDB-lite"/>
    </source>
</evidence>